<sequence length="118" mass="13577">MVLVEVLKRGLQQVSGHGGLRGYPRMLFRVNDVKIGTLVGEDKYGNKCCEDKNTVPPEWHRWLHSMTDDPPTVKPLTPHKFIWTTHKFNVTGTPDQYVSYSTARKKIQEWIPPSAPYK</sequence>
<proteinExistence type="inferred from homology"/>
<name>A0A2K6SH50_SAIBB</name>
<comment type="function">
    <text evidence="3">Accessory subunit of the mitochondrial membrane respiratory chain NADH dehydrogenase (Complex I), that is believed not to be involved in catalysis. Complex I functions in the transfer of electrons from NADH to the respiratory chain. The immediate electron acceptor for the enzyme is believed to be ubiquinone.</text>
</comment>
<dbReference type="GO" id="GO:0045271">
    <property type="term" value="C:respiratory chain complex I"/>
    <property type="evidence" value="ECO:0007669"/>
    <property type="project" value="InterPro"/>
</dbReference>
<keyword evidence="3" id="KW-0496">Mitochondrion</keyword>
<comment type="subcellular location">
    <subcellularLocation>
        <location evidence="3">Mitochondrion inner membrane</location>
        <topology evidence="3">Peripheral membrane protein</topology>
        <orientation evidence="3">Matrix side</orientation>
    </subcellularLocation>
</comment>
<dbReference type="GO" id="GO:0005743">
    <property type="term" value="C:mitochondrial inner membrane"/>
    <property type="evidence" value="ECO:0007669"/>
    <property type="project" value="UniProtKB-SubCell"/>
</dbReference>
<evidence type="ECO:0000313" key="4">
    <source>
        <dbReference type="Ensembl" id="ENSSBOP00000006684.1"/>
    </source>
</evidence>
<comment type="subunit">
    <text evidence="3">Complex I is composed of 45 different subunits.</text>
</comment>
<evidence type="ECO:0000256" key="2">
    <source>
        <dbReference type="ARBA" id="ARBA00040285"/>
    </source>
</evidence>
<comment type="similarity">
    <text evidence="1 3">Belongs to the complex I NDUFA12 subunit family.</text>
</comment>
<dbReference type="Ensembl" id="ENSSBOT00000023434.1">
    <property type="protein sequence ID" value="ENSSBOP00000006684.1"/>
    <property type="gene ID" value="ENSSBOG00000020321.1"/>
</dbReference>
<dbReference type="Proteomes" id="UP000233220">
    <property type="component" value="Unplaced"/>
</dbReference>
<dbReference type="GO" id="GO:0006979">
    <property type="term" value="P:response to oxidative stress"/>
    <property type="evidence" value="ECO:0007669"/>
    <property type="project" value="TreeGrafter"/>
</dbReference>
<keyword evidence="3" id="KW-0472">Membrane</keyword>
<accession>A0A2K6SH50</accession>
<dbReference type="AlphaFoldDB" id="A0A2K6SH50"/>
<dbReference type="OMA" id="YHEDSKQ"/>
<organism evidence="4 5">
    <name type="scientific">Saimiri boliviensis boliviensis</name>
    <name type="common">Bolivian squirrel monkey</name>
    <dbReference type="NCBI Taxonomy" id="39432"/>
    <lineage>
        <taxon>Eukaryota</taxon>
        <taxon>Metazoa</taxon>
        <taxon>Chordata</taxon>
        <taxon>Craniata</taxon>
        <taxon>Vertebrata</taxon>
        <taxon>Euteleostomi</taxon>
        <taxon>Mammalia</taxon>
        <taxon>Eutheria</taxon>
        <taxon>Euarchontoglires</taxon>
        <taxon>Primates</taxon>
        <taxon>Haplorrhini</taxon>
        <taxon>Platyrrhini</taxon>
        <taxon>Cebidae</taxon>
        <taxon>Saimiriinae</taxon>
        <taxon>Saimiri</taxon>
    </lineage>
</organism>
<keyword evidence="3" id="KW-0679">Respiratory chain</keyword>
<evidence type="ECO:0000313" key="5">
    <source>
        <dbReference type="Proteomes" id="UP000233220"/>
    </source>
</evidence>
<keyword evidence="3" id="KW-0999">Mitochondrion inner membrane</keyword>
<evidence type="ECO:0000256" key="3">
    <source>
        <dbReference type="RuleBase" id="RU363103"/>
    </source>
</evidence>
<keyword evidence="3" id="KW-0813">Transport</keyword>
<dbReference type="STRING" id="39432.ENSSBOP00000006684"/>
<reference evidence="4" key="2">
    <citation type="submission" date="2025-09" db="UniProtKB">
        <authorList>
            <consortium name="Ensembl"/>
        </authorList>
    </citation>
    <scope>IDENTIFICATION</scope>
</reference>
<dbReference type="PANTHER" id="PTHR12910:SF2">
    <property type="entry name" value="NADH DEHYDROGENASE [UBIQUINONE] 1 ALPHA SUBCOMPLEX SUBUNIT 12"/>
    <property type="match status" value="1"/>
</dbReference>
<dbReference type="InterPro" id="IPR007763">
    <property type="entry name" value="NDUFA12"/>
</dbReference>
<evidence type="ECO:0000256" key="1">
    <source>
        <dbReference type="ARBA" id="ARBA00007355"/>
    </source>
</evidence>
<dbReference type="PANTHER" id="PTHR12910">
    <property type="entry name" value="NADH-UBIQUINONE OXIDOREDUCTASE SUBUNIT B17.2"/>
    <property type="match status" value="1"/>
</dbReference>
<dbReference type="Pfam" id="PF05071">
    <property type="entry name" value="NDUFA12"/>
    <property type="match status" value="1"/>
</dbReference>
<dbReference type="GeneTree" id="ENSGT00390000005848"/>
<protein>
    <recommendedName>
        <fullName evidence="2 3">NADH dehydrogenase [ubiquinone] 1 alpha subcomplex subunit 12</fullName>
    </recommendedName>
</protein>
<reference evidence="4" key="1">
    <citation type="submission" date="2025-08" db="UniProtKB">
        <authorList>
            <consortium name="Ensembl"/>
        </authorList>
    </citation>
    <scope>IDENTIFICATION</scope>
</reference>
<keyword evidence="3" id="KW-0249">Electron transport</keyword>
<keyword evidence="5" id="KW-1185">Reference proteome</keyword>